<evidence type="ECO:0000256" key="6">
    <source>
        <dbReference type="ARBA" id="ARBA00022741"/>
    </source>
</evidence>
<keyword evidence="8 11" id="KW-0067">ATP-binding</keyword>
<evidence type="ECO:0000256" key="7">
    <source>
        <dbReference type="ARBA" id="ARBA00022777"/>
    </source>
</evidence>
<evidence type="ECO:0000256" key="3">
    <source>
        <dbReference type="ARBA" id="ARBA00012154"/>
    </source>
</evidence>
<feature type="binding site" evidence="11">
    <location>
        <position position="148"/>
    </location>
    <ligand>
        <name>substrate</name>
    </ligand>
</feature>
<gene>
    <name evidence="11 12" type="primary">aroK</name>
    <name evidence="12" type="ORF">MTBPR1_70204</name>
</gene>
<dbReference type="InterPro" id="IPR023000">
    <property type="entry name" value="Shikimate_kinase_CS"/>
</dbReference>
<dbReference type="InterPro" id="IPR031322">
    <property type="entry name" value="Shikimate/glucono_kinase"/>
</dbReference>
<dbReference type="GO" id="GO:0004765">
    <property type="term" value="F:shikimate kinase activity"/>
    <property type="evidence" value="ECO:0007669"/>
    <property type="project" value="UniProtKB-UniRule"/>
</dbReference>
<evidence type="ECO:0000256" key="11">
    <source>
        <dbReference type="HAMAP-Rule" id="MF_00109"/>
    </source>
</evidence>
<name>A0A1C3RKT1_9PROT</name>
<comment type="pathway">
    <text evidence="1 11">Metabolic intermediate biosynthesis; chorismate biosynthesis; chorismate from D-erythrose 4-phosphate and phosphoenolpyruvate: step 5/7.</text>
</comment>
<dbReference type="CDD" id="cd00464">
    <property type="entry name" value="SK"/>
    <property type="match status" value="1"/>
</dbReference>
<keyword evidence="13" id="KW-1185">Reference proteome</keyword>
<comment type="cofactor">
    <cofactor evidence="11">
        <name>Mg(2+)</name>
        <dbReference type="ChEBI" id="CHEBI:18420"/>
    </cofactor>
    <text evidence="11">Binds 1 Mg(2+) ion per subunit.</text>
</comment>
<dbReference type="PROSITE" id="PS01128">
    <property type="entry name" value="SHIKIMATE_KINASE"/>
    <property type="match status" value="1"/>
</dbReference>
<comment type="caution">
    <text evidence="11">Lacks conserved residue(s) required for the propagation of feature annotation.</text>
</comment>
<keyword evidence="9 11" id="KW-0057">Aromatic amino acid biosynthesis</keyword>
<accession>A0A1C3RKT1</accession>
<evidence type="ECO:0000256" key="5">
    <source>
        <dbReference type="ARBA" id="ARBA00022679"/>
    </source>
</evidence>
<feature type="binding site" evidence="11">
    <location>
        <position position="69"/>
    </location>
    <ligand>
        <name>substrate</name>
    </ligand>
</feature>
<comment type="function">
    <text evidence="11">Catalyzes the specific phosphorylation of the 3-hydroxyl group of shikimic acid using ATP as a cosubstrate.</text>
</comment>
<organism evidence="12 13">
    <name type="scientific">Candidatus Terasakiella magnetica</name>
    <dbReference type="NCBI Taxonomy" id="1867952"/>
    <lineage>
        <taxon>Bacteria</taxon>
        <taxon>Pseudomonadati</taxon>
        <taxon>Pseudomonadota</taxon>
        <taxon>Alphaproteobacteria</taxon>
        <taxon>Rhodospirillales</taxon>
        <taxon>Terasakiellaceae</taxon>
        <taxon>Terasakiella</taxon>
    </lineage>
</organism>
<dbReference type="GO" id="GO:0005829">
    <property type="term" value="C:cytosol"/>
    <property type="evidence" value="ECO:0007669"/>
    <property type="project" value="TreeGrafter"/>
</dbReference>
<dbReference type="Pfam" id="PF01202">
    <property type="entry name" value="SKI"/>
    <property type="match status" value="1"/>
</dbReference>
<keyword evidence="7 11" id="KW-0418">Kinase</keyword>
<dbReference type="AlphaFoldDB" id="A0A1C3RKT1"/>
<dbReference type="GO" id="GO:0008652">
    <property type="term" value="P:amino acid biosynthetic process"/>
    <property type="evidence" value="ECO:0007669"/>
    <property type="project" value="UniProtKB-KW"/>
</dbReference>
<keyword evidence="4 11" id="KW-0028">Amino-acid biosynthesis</keyword>
<dbReference type="PRINTS" id="PR01100">
    <property type="entry name" value="SHIKIMTKNASE"/>
</dbReference>
<evidence type="ECO:0000256" key="8">
    <source>
        <dbReference type="ARBA" id="ARBA00022840"/>
    </source>
</evidence>
<comment type="catalytic activity">
    <reaction evidence="10 11">
        <text>shikimate + ATP = 3-phosphoshikimate + ADP + H(+)</text>
        <dbReference type="Rhea" id="RHEA:13121"/>
        <dbReference type="ChEBI" id="CHEBI:15378"/>
        <dbReference type="ChEBI" id="CHEBI:30616"/>
        <dbReference type="ChEBI" id="CHEBI:36208"/>
        <dbReference type="ChEBI" id="CHEBI:145989"/>
        <dbReference type="ChEBI" id="CHEBI:456216"/>
        <dbReference type="EC" id="2.7.1.71"/>
    </reaction>
</comment>
<reference evidence="12 13" key="1">
    <citation type="submission" date="2016-07" db="EMBL/GenBank/DDBJ databases">
        <authorList>
            <person name="Lefevre C.T."/>
        </authorList>
    </citation>
    <scope>NUCLEOTIDE SEQUENCE [LARGE SCALE GENOMIC DNA]</scope>
    <source>
        <strain evidence="12">PR1</strain>
    </source>
</reference>
<keyword evidence="11" id="KW-0460">Magnesium</keyword>
<dbReference type="HAMAP" id="MF_00109">
    <property type="entry name" value="Shikimate_kinase"/>
    <property type="match status" value="1"/>
</dbReference>
<evidence type="ECO:0000313" key="12">
    <source>
        <dbReference type="EMBL" id="SCA57932.1"/>
    </source>
</evidence>
<dbReference type="GO" id="GO:0009073">
    <property type="term" value="P:aromatic amino acid family biosynthetic process"/>
    <property type="evidence" value="ECO:0007669"/>
    <property type="project" value="UniProtKB-KW"/>
</dbReference>
<evidence type="ECO:0000256" key="2">
    <source>
        <dbReference type="ARBA" id="ARBA00006997"/>
    </source>
</evidence>
<dbReference type="GO" id="GO:0005524">
    <property type="term" value="F:ATP binding"/>
    <property type="evidence" value="ECO:0007669"/>
    <property type="project" value="UniProtKB-UniRule"/>
</dbReference>
<dbReference type="UniPathway" id="UPA00053">
    <property type="reaction ID" value="UER00088"/>
</dbReference>
<evidence type="ECO:0000256" key="9">
    <source>
        <dbReference type="ARBA" id="ARBA00023141"/>
    </source>
</evidence>
<dbReference type="PANTHER" id="PTHR21087:SF16">
    <property type="entry name" value="SHIKIMATE KINASE 1, CHLOROPLASTIC"/>
    <property type="match status" value="1"/>
</dbReference>
<comment type="subunit">
    <text evidence="11">Monomer.</text>
</comment>
<feature type="binding site" evidence="11">
    <location>
        <position position="91"/>
    </location>
    <ligand>
        <name>substrate</name>
    </ligand>
</feature>
<dbReference type="PANTHER" id="PTHR21087">
    <property type="entry name" value="SHIKIMATE KINASE"/>
    <property type="match status" value="1"/>
</dbReference>
<dbReference type="RefSeq" id="WP_069189925.1">
    <property type="nucleotide sequence ID" value="NZ_FLYE01000046.1"/>
</dbReference>
<keyword evidence="6 11" id="KW-0547">Nucleotide-binding</keyword>
<evidence type="ECO:0000313" key="13">
    <source>
        <dbReference type="Proteomes" id="UP000231658"/>
    </source>
</evidence>
<evidence type="ECO:0000256" key="1">
    <source>
        <dbReference type="ARBA" id="ARBA00004842"/>
    </source>
</evidence>
<keyword evidence="5 11" id="KW-0808">Transferase</keyword>
<feature type="binding site" evidence="11">
    <location>
        <position position="45"/>
    </location>
    <ligand>
        <name>substrate</name>
    </ligand>
</feature>
<keyword evidence="11" id="KW-0963">Cytoplasm</keyword>
<proteinExistence type="inferred from homology"/>
<keyword evidence="11" id="KW-0479">Metal-binding</keyword>
<feature type="binding site" evidence="11">
    <location>
        <position position="27"/>
    </location>
    <ligand>
        <name>Mg(2+)</name>
        <dbReference type="ChEBI" id="CHEBI:18420"/>
    </ligand>
</feature>
<dbReference type="EMBL" id="FLYE01000046">
    <property type="protein sequence ID" value="SCA57932.1"/>
    <property type="molecule type" value="Genomic_DNA"/>
</dbReference>
<dbReference type="Proteomes" id="UP000231658">
    <property type="component" value="Unassembled WGS sequence"/>
</dbReference>
<dbReference type="NCBIfam" id="NF010552">
    <property type="entry name" value="PRK13946.1"/>
    <property type="match status" value="1"/>
</dbReference>
<dbReference type="InterPro" id="IPR000623">
    <property type="entry name" value="Shikimate_kinase/TSH1"/>
</dbReference>
<evidence type="ECO:0000256" key="4">
    <source>
        <dbReference type="ARBA" id="ARBA00022605"/>
    </source>
</evidence>
<dbReference type="GO" id="GO:0000287">
    <property type="term" value="F:magnesium ion binding"/>
    <property type="evidence" value="ECO:0007669"/>
    <property type="project" value="UniProtKB-UniRule"/>
</dbReference>
<protein>
    <recommendedName>
        <fullName evidence="3 11">Shikimate kinase</fullName>
        <shortName evidence="11">SK</shortName>
        <ecNumber evidence="3 11">2.7.1.71</ecNumber>
    </recommendedName>
</protein>
<dbReference type="Gene3D" id="3.40.50.300">
    <property type="entry name" value="P-loop containing nucleotide triphosphate hydrolases"/>
    <property type="match status" value="1"/>
</dbReference>
<dbReference type="STRING" id="1867952.MTBPR1_70204"/>
<sequence length="182" mass="20011">MPNKQKKLPLPKGNSLVIVGLMGAGKSCIGRNLAAHYGVPFVDADREIEEAAGCCVADIFEIYGEAAFRDGERRVIKRILEGEPCILATGGGAFMNDETRKLIEETGTCLWLKADVEVLIKRTTGRKHRPLLNQGNPAKVLRKLVDERYPVYAMADITVETKDEALDATVSRVITTLKKLSK</sequence>
<evidence type="ECO:0000256" key="10">
    <source>
        <dbReference type="ARBA" id="ARBA00048567"/>
    </source>
</evidence>
<dbReference type="InterPro" id="IPR027417">
    <property type="entry name" value="P-loop_NTPase"/>
</dbReference>
<comment type="similarity">
    <text evidence="2 11">Belongs to the shikimate kinase family.</text>
</comment>
<feature type="binding site" evidence="11">
    <location>
        <begin position="23"/>
        <end position="28"/>
    </location>
    <ligand>
        <name>ATP</name>
        <dbReference type="ChEBI" id="CHEBI:30616"/>
    </ligand>
</feature>
<feature type="binding site" evidence="11">
    <location>
        <position position="129"/>
    </location>
    <ligand>
        <name>ATP</name>
        <dbReference type="ChEBI" id="CHEBI:30616"/>
    </ligand>
</feature>
<dbReference type="EC" id="2.7.1.71" evidence="3 11"/>
<comment type="subcellular location">
    <subcellularLocation>
        <location evidence="11">Cytoplasm</location>
    </subcellularLocation>
</comment>
<dbReference type="GO" id="GO:0009423">
    <property type="term" value="P:chorismate biosynthetic process"/>
    <property type="evidence" value="ECO:0007669"/>
    <property type="project" value="UniProtKB-UniRule"/>
</dbReference>
<dbReference type="SUPFAM" id="SSF52540">
    <property type="entry name" value="P-loop containing nucleoside triphosphate hydrolases"/>
    <property type="match status" value="1"/>
</dbReference>